<organism evidence="1 2">
    <name type="scientific">Mycoplasma marinum</name>
    <dbReference type="NCBI Taxonomy" id="1937190"/>
    <lineage>
        <taxon>Bacteria</taxon>
        <taxon>Bacillati</taxon>
        <taxon>Mycoplasmatota</taxon>
        <taxon>Mollicutes</taxon>
        <taxon>Mycoplasmataceae</taxon>
        <taxon>Mycoplasma</taxon>
    </lineage>
</organism>
<accession>A0A4R0XIA3</accession>
<dbReference type="OrthoDB" id="9828502at2"/>
<proteinExistence type="predicted"/>
<dbReference type="RefSeq" id="WP_131599630.1">
    <property type="nucleotide sequence ID" value="NZ_PSZO01000070.1"/>
</dbReference>
<evidence type="ECO:0008006" key="3">
    <source>
        <dbReference type="Google" id="ProtNLM"/>
    </source>
</evidence>
<reference evidence="1 2" key="1">
    <citation type="submission" date="2018-02" db="EMBL/GenBank/DDBJ databases">
        <title>Mycoplasma marinum and Mycoplasma todarodis sp. nov., moderately halophilic and psychrotolerant mycoplasmas isolated from cephalopods.</title>
        <authorList>
            <person name="Viver T."/>
        </authorList>
    </citation>
    <scope>NUCLEOTIDE SEQUENCE [LARGE SCALE GENOMIC DNA]</scope>
    <source>
        <strain evidence="1 2">PE</strain>
    </source>
</reference>
<evidence type="ECO:0000313" key="2">
    <source>
        <dbReference type="Proteomes" id="UP000294192"/>
    </source>
</evidence>
<dbReference type="Proteomes" id="UP000294192">
    <property type="component" value="Unassembled WGS sequence"/>
</dbReference>
<gene>
    <name evidence="1" type="ORF">C4B24_04845</name>
</gene>
<dbReference type="AlphaFoldDB" id="A0A4R0XIA3"/>
<name>A0A4R0XIA3_9MOLU</name>
<comment type="caution">
    <text evidence="1">The sequence shown here is derived from an EMBL/GenBank/DDBJ whole genome shotgun (WGS) entry which is preliminary data.</text>
</comment>
<evidence type="ECO:0000313" key="1">
    <source>
        <dbReference type="EMBL" id="TCG10313.1"/>
    </source>
</evidence>
<keyword evidence="2" id="KW-1185">Reference proteome</keyword>
<sequence length="220" mass="25922">MKCEKCKKTKCKYVGKNAARKQRSEIWDILRGLNKSLKEQKYKGFTNRLVGSSKRNMVFRHGEELYDTDIQLEFLSPTAKDLEPSFKKTLNDMIEPLLPELWTSHISTSVITINKIKDDSDTGELEHYFDLAIIRKNDETRQILKGKNPDEDSEDKFEWKTLPKFNNAYIKFKQAKPNDVKKIKQRYIDRKCKHREIEKDDSAHRSSSQLFIECTNEILN</sequence>
<protein>
    <recommendedName>
        <fullName evidence="3">Nucleotidyltransferase</fullName>
    </recommendedName>
</protein>
<dbReference type="EMBL" id="PSZO01000070">
    <property type="protein sequence ID" value="TCG10313.1"/>
    <property type="molecule type" value="Genomic_DNA"/>
</dbReference>